<evidence type="ECO:0000313" key="2">
    <source>
        <dbReference type="Proteomes" id="UP000000270"/>
    </source>
</evidence>
<accession>A8IFB7</accession>
<reference evidence="1 2" key="3">
    <citation type="journal article" date="2008" name="BMC Genomics">
        <title>The genome of the versatile nitrogen fixer Azorhizobium caulinodans ORS571.</title>
        <authorList>
            <person name="Lee KB."/>
            <person name="Backer P.D."/>
            <person name="Aono T."/>
            <person name="Liu CT."/>
            <person name="Suzuki S."/>
            <person name="Suzuki T."/>
            <person name="Kaneko T."/>
            <person name="Yamada M."/>
            <person name="Tabata S."/>
            <person name="Kupfer D.M."/>
            <person name="Najar F.Z."/>
            <person name="Wiley G.B."/>
            <person name="Roe B."/>
            <person name="Binnewies T.T."/>
            <person name="Ussery D.W."/>
            <person name="D'Haeze W."/>
            <person name="Herder J.D."/>
            <person name="Gevers D."/>
            <person name="Vereecke D."/>
            <person name="Holsters M."/>
            <person name="Oyaizu H."/>
        </authorList>
    </citation>
    <scope>NUCLEOTIDE SEQUENCE [LARGE SCALE GENOMIC DNA]</scope>
    <source>
        <strain evidence="2">ATCC 43989 / DSM 5975 / JCM 20966 / LMG 6465 / NBRC 14845 / NCIMB 13405 / ORS 571</strain>
    </source>
</reference>
<reference evidence="1 2" key="6">
    <citation type="journal article" date="2011" name="Appl. Environ. Microbiol.">
        <title>Involvement of the azorhizobial chromosome partition gene (parA) in the onset of bacteroid differentiation during Sesbania rostrata stem nodule development.</title>
        <authorList>
            <person name="Liu CT."/>
            <person name="Lee KB."/>
            <person name="Wang YS."/>
            <person name="Peng MH."/>
            <person name="Lee KT."/>
            <person name="Suzuki S."/>
            <person name="Suzuki T."/>
            <person name="Oyaizu H."/>
        </authorList>
    </citation>
    <scope>NUCLEOTIDE SEQUENCE [LARGE SCALE GENOMIC DNA]</scope>
    <source>
        <strain evidence="2">ATCC 43989 / DSM 5975 / JCM 20966 / LMG 6465 / NBRC 14845 / NCIMB 13405 / ORS 571</strain>
    </source>
</reference>
<keyword evidence="2" id="KW-1185">Reference proteome</keyword>
<protein>
    <submittedName>
        <fullName evidence="1">Uncharacterized protein</fullName>
    </submittedName>
</protein>
<sequence>MFAFPFTLKTVSSITSGLQKMIADLDALTAEREAMATAKEREAADLITSAHEDREEAMKARRVADKINELVM</sequence>
<dbReference type="AlphaFoldDB" id="A8IFB7"/>
<name>A8IFB7_AZOC5</name>
<dbReference type="HOGENOM" id="CLU_2713673_0_0_5"/>
<reference evidence="2" key="2">
    <citation type="submission" date="2007-04" db="EMBL/GenBank/DDBJ databases">
        <title>Complete genome sequence of the nitrogen-fixing bacterium Azorhizobium caulinodans ORS571.</title>
        <authorList>
            <person name="Lee K.B."/>
            <person name="Backer P.D."/>
            <person name="Aono T."/>
            <person name="Liu C.T."/>
            <person name="Suzuki S."/>
            <person name="Suzuki T."/>
            <person name="Kaneko T."/>
            <person name="Yamada M."/>
            <person name="Tabata S."/>
            <person name="Kupfer D.M."/>
            <person name="Najar F.Z."/>
            <person name="Wiley G.B."/>
            <person name="Roe B."/>
            <person name="Binnewies T."/>
            <person name="Ussery D."/>
            <person name="Vereecke D."/>
            <person name="Gevers D."/>
            <person name="Holsters M."/>
            <person name="Oyaizu H."/>
        </authorList>
    </citation>
    <scope>NUCLEOTIDE SEQUENCE [LARGE SCALE GENOMIC DNA]</scope>
    <source>
        <strain evidence="2">ATCC 43989 / DSM 5975 / JCM 20966 / LMG 6465 / NBRC 14845 / NCIMB 13405 / ORS 571</strain>
    </source>
</reference>
<reference evidence="1 2" key="1">
    <citation type="journal article" date="2007" name="Appl. Environ. Microbiol.">
        <title>Rhizobial factors required for stem nodule maturation and maintenance in Sesbania rostrata-Azorhizobium caulinodans ORS571 symbiosis.</title>
        <authorList>
            <person name="Suzuki S."/>
            <person name="Aono T."/>
            <person name="Lee KB."/>
            <person name="Suzuki T."/>
            <person name="Liu CT."/>
            <person name="Miwa H."/>
            <person name="Wakao S."/>
            <person name="Iki T."/>
            <person name="Oyaizu H."/>
        </authorList>
    </citation>
    <scope>NUCLEOTIDE SEQUENCE [LARGE SCALE GENOMIC DNA]</scope>
    <source>
        <strain evidence="2">ATCC 43989 / DSM 5975 / JCM 20966 / LMG 6465 / NBRC 14845 / NCIMB 13405 / ORS 571</strain>
    </source>
</reference>
<dbReference type="Proteomes" id="UP000000270">
    <property type="component" value="Chromosome"/>
</dbReference>
<dbReference type="EMBL" id="AP009384">
    <property type="protein sequence ID" value="BAF89597.1"/>
    <property type="molecule type" value="Genomic_DNA"/>
</dbReference>
<reference evidence="1 2" key="4">
    <citation type="journal article" date="2009" name="Appl. Environ. Microbiol.">
        <title>Comparative genome-wide transcriptional profiling of Azorhizobium caulinodans ORS571 grown under free-living and symbiotic conditions.</title>
        <authorList>
            <person name="Tsukada S."/>
            <person name="Aono T."/>
            <person name="Akiba N."/>
            <person name="Lee KB."/>
            <person name="Liu CT."/>
            <person name="Toyazaki H."/>
            <person name="Oyaizu H."/>
        </authorList>
    </citation>
    <scope>NUCLEOTIDE SEQUENCE [LARGE SCALE GENOMIC DNA]</scope>
    <source>
        <strain evidence="2">ATCC 43989 / DSM 5975 / JCM 20966 / LMG 6465 / NBRC 14845 / NCIMB 13405 / ORS 571</strain>
    </source>
</reference>
<evidence type="ECO:0000313" key="1">
    <source>
        <dbReference type="EMBL" id="BAF89597.1"/>
    </source>
</evidence>
<dbReference type="STRING" id="438753.AZC_3599"/>
<gene>
    <name evidence="1" type="ordered locus">AZC_3599</name>
</gene>
<dbReference type="KEGG" id="azc:AZC_3599"/>
<reference evidence="1 2" key="5">
    <citation type="journal article" date="2010" name="Appl. Environ. Microbiol.">
        <title>phrR-like gene praR of Azorhizobium caulinodans ORS571 is essential for symbiosis with Sesbania rostrata and is involved in expression of reb genes.</title>
        <authorList>
            <person name="Akiba N."/>
            <person name="Aono T."/>
            <person name="Toyazaki H."/>
            <person name="Sato S."/>
            <person name="Oyaizu H."/>
        </authorList>
    </citation>
    <scope>NUCLEOTIDE SEQUENCE [LARGE SCALE GENOMIC DNA]</scope>
    <source>
        <strain evidence="2">ATCC 43989 / DSM 5975 / JCM 20966 / LMG 6465 / NBRC 14845 / NCIMB 13405 / ORS 571</strain>
    </source>
</reference>
<proteinExistence type="predicted"/>
<dbReference type="RefSeq" id="WP_012172122.1">
    <property type="nucleotide sequence ID" value="NC_009937.1"/>
</dbReference>
<organism evidence="1 2">
    <name type="scientific">Azorhizobium caulinodans (strain ATCC 43989 / DSM 5975 / JCM 20966 / LMG 6465 / NBRC 14845 / NCIMB 13405 / ORS 571)</name>
    <dbReference type="NCBI Taxonomy" id="438753"/>
    <lineage>
        <taxon>Bacteria</taxon>
        <taxon>Pseudomonadati</taxon>
        <taxon>Pseudomonadota</taxon>
        <taxon>Alphaproteobacteria</taxon>
        <taxon>Hyphomicrobiales</taxon>
        <taxon>Xanthobacteraceae</taxon>
        <taxon>Azorhizobium</taxon>
    </lineage>
</organism>